<organism evidence="1 2">
    <name type="scientific">Drosophila gunungcola</name>
    <name type="common">fruit fly</name>
    <dbReference type="NCBI Taxonomy" id="103775"/>
    <lineage>
        <taxon>Eukaryota</taxon>
        <taxon>Metazoa</taxon>
        <taxon>Ecdysozoa</taxon>
        <taxon>Arthropoda</taxon>
        <taxon>Hexapoda</taxon>
        <taxon>Insecta</taxon>
        <taxon>Pterygota</taxon>
        <taxon>Neoptera</taxon>
        <taxon>Endopterygota</taxon>
        <taxon>Diptera</taxon>
        <taxon>Brachycera</taxon>
        <taxon>Muscomorpha</taxon>
        <taxon>Ephydroidea</taxon>
        <taxon>Drosophilidae</taxon>
        <taxon>Drosophila</taxon>
        <taxon>Sophophora</taxon>
    </lineage>
</organism>
<reference evidence="1" key="1">
    <citation type="journal article" date="2023" name="Genome Biol. Evol.">
        <title>Long-read-based Genome Assembly of Drosophila gunungcola Reveals Fewer Chemosensory Genes in Flower-breeding Species.</title>
        <authorList>
            <person name="Negi A."/>
            <person name="Liao B.Y."/>
            <person name="Yeh S.D."/>
        </authorList>
    </citation>
    <scope>NUCLEOTIDE SEQUENCE</scope>
    <source>
        <strain evidence="1">Sukarami</strain>
    </source>
</reference>
<sequence length="108" mass="11949">MDAMELFENGVIDFQGLLTRTVSLNDPLQKQDIFNSVDDTETNLAELYSSMSSISPDGSNLSQLSDTAIVQMNPCNVCLLKPKSVLLRPCNHVNICGLCWDKIVEMIP</sequence>
<dbReference type="Pfam" id="PF13920">
    <property type="entry name" value="zf-C3HC4_3"/>
    <property type="match status" value="1"/>
</dbReference>
<accession>A0A9P9YDE8</accession>
<gene>
    <name evidence="1" type="ORF">M5D96_012319</name>
</gene>
<evidence type="ECO:0000313" key="2">
    <source>
        <dbReference type="Proteomes" id="UP001059596"/>
    </source>
</evidence>
<proteinExistence type="predicted"/>
<comment type="caution">
    <text evidence="1">The sequence shown here is derived from an EMBL/GenBank/DDBJ whole genome shotgun (WGS) entry which is preliminary data.</text>
</comment>
<dbReference type="Gene3D" id="3.30.40.10">
    <property type="entry name" value="Zinc/RING finger domain, C3HC4 (zinc finger)"/>
    <property type="match status" value="1"/>
</dbReference>
<dbReference type="InterPro" id="IPR013083">
    <property type="entry name" value="Znf_RING/FYVE/PHD"/>
</dbReference>
<keyword evidence="2" id="KW-1185">Reference proteome</keyword>
<protein>
    <submittedName>
        <fullName evidence="1">Uncharacterized protein</fullName>
    </submittedName>
</protein>
<name>A0A9P9YDE8_9MUSC</name>
<evidence type="ECO:0000313" key="1">
    <source>
        <dbReference type="EMBL" id="KAI8034901.1"/>
    </source>
</evidence>
<dbReference type="Proteomes" id="UP001059596">
    <property type="component" value="Unassembled WGS sequence"/>
</dbReference>
<dbReference type="AlphaFoldDB" id="A0A9P9YDE8"/>
<dbReference type="EMBL" id="JAMKOV010000054">
    <property type="protein sequence ID" value="KAI8034901.1"/>
    <property type="molecule type" value="Genomic_DNA"/>
</dbReference>